<evidence type="ECO:0000256" key="3">
    <source>
        <dbReference type="ARBA" id="ARBA00022771"/>
    </source>
</evidence>
<feature type="compositionally biased region" description="Low complexity" evidence="7">
    <location>
        <begin position="854"/>
        <end position="867"/>
    </location>
</feature>
<feature type="region of interest" description="Disordered" evidence="7">
    <location>
        <begin position="3548"/>
        <end position="3571"/>
    </location>
</feature>
<feature type="compositionally biased region" description="Polar residues" evidence="7">
    <location>
        <begin position="914"/>
        <end position="926"/>
    </location>
</feature>
<comment type="similarity">
    <text evidence="1 6">Belongs to the UBR4 family.</text>
</comment>
<feature type="compositionally biased region" description="Polar residues" evidence="7">
    <location>
        <begin position="2749"/>
        <end position="2761"/>
    </location>
</feature>
<evidence type="ECO:0000313" key="11">
    <source>
        <dbReference type="WBParaSite" id="HNAJ_0000723301-mRNA-1"/>
    </source>
</evidence>
<feature type="region of interest" description="Disordered" evidence="7">
    <location>
        <begin position="1104"/>
        <end position="1137"/>
    </location>
</feature>
<feature type="zinc finger region" description="UBR-type" evidence="5">
    <location>
        <begin position="711"/>
        <end position="782"/>
    </location>
</feature>
<feature type="compositionally biased region" description="Basic and acidic residues" evidence="7">
    <location>
        <begin position="117"/>
        <end position="129"/>
    </location>
</feature>
<feature type="compositionally biased region" description="Acidic residues" evidence="7">
    <location>
        <begin position="2550"/>
        <end position="2564"/>
    </location>
</feature>
<dbReference type="WBParaSite" id="HNAJ_0000723301-mRNA-1">
    <property type="protein sequence ID" value="HNAJ_0000723301-mRNA-1"/>
    <property type="gene ID" value="HNAJ_0000723301"/>
</dbReference>
<keyword evidence="10" id="KW-1185">Reference proteome</keyword>
<name>A0A0R3TJH5_RODNA</name>
<dbReference type="InterPro" id="IPR045189">
    <property type="entry name" value="UBR4-like"/>
</dbReference>
<reference evidence="9 10" key="2">
    <citation type="submission" date="2018-11" db="EMBL/GenBank/DDBJ databases">
        <authorList>
            <consortium name="Pathogen Informatics"/>
        </authorList>
    </citation>
    <scope>NUCLEOTIDE SEQUENCE [LARGE SCALE GENOMIC DNA]</scope>
</reference>
<feature type="compositionally biased region" description="Polar residues" evidence="7">
    <location>
        <begin position="1617"/>
        <end position="1633"/>
    </location>
</feature>
<dbReference type="PROSITE" id="PS51157">
    <property type="entry name" value="ZF_UBR"/>
    <property type="match status" value="1"/>
</dbReference>
<dbReference type="OrthoDB" id="30336at2759"/>
<reference evidence="11" key="1">
    <citation type="submission" date="2016-04" db="UniProtKB">
        <authorList>
            <consortium name="WormBaseParasite"/>
        </authorList>
    </citation>
    <scope>IDENTIFICATION</scope>
</reference>
<dbReference type="InterPro" id="IPR003126">
    <property type="entry name" value="Znf_UBR"/>
</dbReference>
<dbReference type="GO" id="GO:0008270">
    <property type="term" value="F:zinc ion binding"/>
    <property type="evidence" value="ECO:0007669"/>
    <property type="project" value="UniProtKB-KW"/>
</dbReference>
<evidence type="ECO:0000256" key="1">
    <source>
        <dbReference type="ARBA" id="ARBA00009970"/>
    </source>
</evidence>
<proteinExistence type="inferred from homology"/>
<dbReference type="EMBL" id="UZAE01012021">
    <property type="protein sequence ID" value="VDO03089.1"/>
    <property type="molecule type" value="Genomic_DNA"/>
</dbReference>
<dbReference type="STRING" id="102285.A0A0R3TJH5"/>
<dbReference type="Pfam" id="PF13764">
    <property type="entry name" value="E3_UbLigase_R4"/>
    <property type="match status" value="2"/>
</dbReference>
<gene>
    <name evidence="9" type="ORF">HNAJ_LOCUS7229</name>
</gene>
<dbReference type="SMART" id="SM00396">
    <property type="entry name" value="ZnF_UBR1"/>
    <property type="match status" value="1"/>
</dbReference>
<feature type="region of interest" description="Disordered" evidence="7">
    <location>
        <begin position="831"/>
        <end position="926"/>
    </location>
</feature>
<feature type="region of interest" description="Disordered" evidence="7">
    <location>
        <begin position="1607"/>
        <end position="1633"/>
    </location>
</feature>
<feature type="region of interest" description="Disordered" evidence="7">
    <location>
        <begin position="5112"/>
        <end position="5140"/>
    </location>
</feature>
<feature type="compositionally biased region" description="Basic and acidic residues" evidence="7">
    <location>
        <begin position="5113"/>
        <end position="5137"/>
    </location>
</feature>
<dbReference type="PANTHER" id="PTHR21725:SF1">
    <property type="entry name" value="E3 UBIQUITIN-PROTEIN LIGASE UBR4"/>
    <property type="match status" value="1"/>
</dbReference>
<evidence type="ECO:0000259" key="8">
    <source>
        <dbReference type="PROSITE" id="PS51157"/>
    </source>
</evidence>
<feature type="compositionally biased region" description="Polar residues" evidence="7">
    <location>
        <begin position="876"/>
        <end position="896"/>
    </location>
</feature>
<feature type="region of interest" description="Disordered" evidence="7">
    <location>
        <begin position="2492"/>
        <end position="2564"/>
    </location>
</feature>
<dbReference type="PANTHER" id="PTHR21725">
    <property type="entry name" value="E3 UBIQUITIN-PROTEIN LIGASE UBR4"/>
    <property type="match status" value="1"/>
</dbReference>
<organism evidence="11">
    <name type="scientific">Rodentolepis nana</name>
    <name type="common">Dwarf tapeworm</name>
    <name type="synonym">Hymenolepis nana</name>
    <dbReference type="NCBI Taxonomy" id="102285"/>
    <lineage>
        <taxon>Eukaryota</taxon>
        <taxon>Metazoa</taxon>
        <taxon>Spiralia</taxon>
        <taxon>Lophotrochozoa</taxon>
        <taxon>Platyhelminthes</taxon>
        <taxon>Cestoda</taxon>
        <taxon>Eucestoda</taxon>
        <taxon>Cyclophyllidea</taxon>
        <taxon>Hymenolepididae</taxon>
        <taxon>Rodentolepis</taxon>
    </lineage>
</organism>
<sequence>NETFKAQSSRKGKSVASTTFSNANGYESFFHRLLGHTCQLPLLLSEALHQLHYLQSRFKSTASSPLNESELIFWRVLLHVVRTLISRVRSDGTLEIPEEGLSTNNTTRTTRSFVKDVTEAKQTDSKPIDPNRCSTGTQSTNSYGTGSKFNIEKRKKKTRETCSLFYFINPFMQAALDLMQSCFRHLQIEVGSSTSDNSQDKLVERLCPERLAALAEEPEKYNSLLLASPTIGRLVESLRFASQSSGDGERLHAFKGLVGLAGSLSWPISKSDTLSSVFRNHLTTTPVESVSASRSLLLGCLLKETVEFADSLIDYIRSNISNYCSLIDGSSLEERQSVLSFLTSLQLNPLVSTLNIDLTSMMRFYATLLRKTRHTSLLTRFMDKSVINALVQSEVISDDDLRRAVFSYLEVATGLPEVLTRFVKEDKDVDPLPLFDSPNCSPEYLRLMCIILLRAINPQSHPELYLEAARKILSRAVGCGLIAKVCISVLTSSTHRYARLFERLMRLIATPWPNADDVKVKCLTVLLDVAENYDCPIKGYYIISGFRCLLLASWNTNASTHVRFVAILTKWVNRASEMLSKDTCASSIKDNLLQTLCAAYDYFNLILQVLSSKEAVSSEPKLDVPDSQYSQNRNLNSVYQLKHPEFRKFLNFFTSLDNENRPGHCWNASLDGCLLKALCGPASRSTENGGILTTLPFHSIVTSPLEWACEKVCTFPNTQHQYIRQPWYGCATCGIVSNHGACHLCAQVCHPGHDLVYENTSEFFCDCAAEMGDSGKCLAVKRRVVTDRKSVFGSLMPWLNWSSFQRSIGDSTCELIAKAATRRSSITYPFENTVVPSSPSPPSNTLSSGTHFPVRTSVVVSSASTDTPALPPRPGSSANDNNTVSAQETNAASESLSPRLRRTGGIRGRRNAPIASTNTSGSDTNIRTVGESESAFQLTPSLEVTFPEIFNGNNDGSPWKRFSLWRSGTEDERKRVLETFRQKFGGDKLQPRLQDVVIRLRNQFNKLSDEERRDILAVVRSPDLLKTASFLLKWELTNKSSSLALKEGNDSFAEVFRQVAAAESLHSLAIEYITSEAGAKSHNIVFSSSIVTPVLCFEAGPSFKSDEPSTPGTNEAVIPPPTLKSNLTPAPSPDPIPTETIVGLNRNAPNSSAEMATRLPSWVADILANPSDLQQFGLVVATQGAIARLKQSLNSAISLTAFLTQIPSVNGEFKHFLVATIPQNSRQGHTSYITKSSVSVFQIDDLLSTAAMCLGNQESGRLLSSSPSSLSSSPYFVVDINSLPRVCKINCNCEVSRLTPHPTNGSLCIASNMQNCVIFGLSPLGEACGRLSITPSFSGGKEEVLIKPIWLPNSTRHLALLTSKSVQIFDIFSESPKLLYNFKPVVGNFLDATFIYAPRTEDDDDKTGEEYVFSDVVLIVMATFGSILRQRLLPSTEISQGEFFLAESFEWESGGLRNLDGTDTSCAAYIESLRDPSTGVVANGGVSVFYSASLHLLFHSYLSGHTFVTALNISPCEDSSGVGIKANHSFLLAVPKSQSNNAPEAVKDQLKDISWNGPLRDFSDVPGQLGMFSATTSDPLSQNILIAIDPDTVWIQTLPTETQSMLARSTQRVEDSSAPNPASTAADANSIKNEATVSNPSTTCAYVTSRWSGNAEFGSRLFTLQLARSGAIQVFAGFSESHTTDSSTEPSESSFAKKHNLSVAFPGQFWLQSALHRPISSFKPRAPSKPSLVGSKFEDLLLYDSCRRKKSNPTPVNSESIREFAFYALKALPALRLLVERNTVFLTSSGIVCNKTPFCDFHEWASPSKNANFYSRDLLHIHTHRWLNQRLKEVGNPLVYCGSASLFFPPSNKSSVVAFTIDIEVPGGEVIVGLRVEMAESNYPKFFSIFDRRYNVPVESKSSTNSASDNSGQSPSKQSSVFVDIPLTLSEILQLNTHSKVLKKDLQPIRLSVGQSKHPDGLTAIDRIIVYTVPRSSIDPALLVNHGDLENDNESGGTGKWPYCIKATELRIVKHNYSLVKWLDRLMNTGFVTCAVTKPFESIGKVFKNEFISPIYDNFVEDGSDAEINAAQREIAELKPILSSVIREVLPSAFSHPKNDVKRFFNNIVHLHTTTVEDIATDVISPSAILASHVYNFVNVFSVISIKECSIVAYGECLDYLSKVWQLAHEYNQGNSLSLHPDLTILLFTILNKNLLALHPPQKSLSSELNVSWVKLLTPLVKIAIFALAESLDRDEMVAVAVGELIGNLLVKSHTQIACHTRDILSASLTTLFSSSRLMTEILCESNENNSEDREEETPVEVIDSKKASCSIKLMKLASGGSGSGNSRLKRIRRPRFMSRRSNRQAPTVNEEIDQIGRNLSEMLQFIANTTNIHAIDDNDIEEEGSEYREEVREPRDDDIIYGANDIRNRRNRRARWNGSLFSDLESVQAVVDEISRSIRNVGARVPFPMSILRDYHFLEKVDDEEAENKFPHIAGDPSSVADPAAITTANQDMVSRQTSDRDEPGHGGTSATSPSNTADNRDEDIHMDLTVGGNYDVDVTDASEQTSRDEEEDDDDDDDDDDQNLLQHLLGLVSSQNLDINALTGANNSAGETVNEPNNPLPGDFFDSTFFENMDEETILGLAVQRSLQDQGGPGTAALLGEQAVASTPPVERNVTPRQPNIVDTIDLTLTPDDTPASSSSFRSTVSTQVLPPNTSGNEVERKASVESKISDICEGFLSTLFEGDEDPVDDELFDADTYMPPSPEENVCSNWSFESSLSGTDVDEGEKCDNENKRLNSDKCSENESDPPSEPPDPSECILQPSSHTSQSLCATRACIALMRQFMPNLSDLLSIESEGDVINGQLLIPFLQTTFTISRLLEATAQCLFVSNASDEMKKLAVMAKTTLIDVVTKLSSWFHRLYESEDASSLKPSPNLECLLLLANLLSRILVSQPVNASSEDRKHPQSQVNATPTSRMIGKQIFGNNDNDEGLFSMCINTCLNIVQALRFKLRTNQNLPLDENSSSSAAQSSSNKATEPFNLPFLSTGLYQCSLGINFSSLAYGFGAGLTNSSPLLDSQTCMDKLERALHSDFELQVTESAVQLAIALLSARGSEDNNTERRTTWCNVAYDLIELLTSTVGQSDDSKSTKSEAVHILKCSPTGASRLAGLMRSLLILLVGPKHYIQLKDVHLLKQMLDRMQSIYASAITEDALVGKEKSFFPNPIPYFSECCMLRCINTCLDIALENRSTWERLSLRKPDCFLFMLEISLRVRDVLAQGLLSLVLLAVLQDSTRVCVAAKVNKLEEPSSATRKFFNSLTQLIIDEDDNQNLLLNFIRGNVCCRSDKRIRFTAASILVHLACQCRSGSFATAILKHLPQLWSELPSFAPYGSELTFLTLNVLQLHPKGPTAESLVNQLMQLLLNQLNAIAEHPKRDIYKSLIRAYSASGITVGMTCASDDAKWVGLHLPANFVSQFAPPSYIPPLVTSQLISCPSDTEPCLLCNHPLESYMPFINLHWNSHTPSRRHGTNGSFSSTPGTSGNALTLTSSSKPNYPFSLYVFECQLPSLPNNTPTSTTSTTTTATNTTPANPTSVIDIEPVTSVSPNVHIYSLRENWQVGRIVVQFSPPTSSTHNIRTLNILTSDAFECPPARLMHSRNLWKHLVQVDFPPTKHNLVVNLTSETIPDVGGSNALSMDPSNTVEVNISGGLPLHANAIIFHYAAFQFSDGSETKADGAGTRRRRKLCSRCNVPLNNSLTCSNCGQSGNQCSRCLFINLTDEEAFLCPKCGSSNHNFMNYYVAVRPSFSHVSRLSDEEDRRIALSKIVALTKELNIHNISTGRVQSALFSKPSREPLKSIHWPRDNVIKTLTEMDNRAKMSVLLVSRLWSLRQSVALYDGRCSFNLSSEANVPCFNYSSGDDRCLRCSQAAITLLAHLILSIKPSVFSEDLRKEFITRGMPLLNSLCAAAQGKLLNSICHITSNSVPIINHFGDLLISRLSALAQCDDYIFDFHYSTYLEVSLLKANLKAAMHDTTICVDRNRLCSEARLRIFFRLIKNLISRNVSPVVMDGVIMSCVECLPSIIDKPVAQPLTYRAPGVNFEAWLRGDDSAGFNTWLKQLKIAQQMSVFAPKLTEGKPSRELILSARFARRWRYKTLIARLSPLMKIERSVGLTVPGGWLKRLLDYSFHSNREMCFQSTGLDLLTKLVFSKLPSSSYRTVDCIHFLLQYYVPKISTLVRGNRGSITAETLPMNSMIAFLWTLIADDLPDSMREIISRRTLRYGLESASKSSNPSGVESAVSMAPLVLTSLLLSQGRLLDRVEALLTETLHNLSSFEGVNEKICELPHLYSWTNALPSRLSAASGSGALPSINAGYVMMHISDLLAILQPLNKLRPEYQNRLFSLLLRLIVVLQALVFLRTSFTMKAETLFKELLQQIMINAGDRVTDFIRITMDFLSQCSNDQSANYSSVVFLLKRICDCACPLPGEIAPFEVRVSVWRDQEEYLVVRRTRNVIMSNTRGFGPTIGDVVNYICTENNLTTSILLEVVCDGNILMPNLLLEDVYRYLWLQSHRDANSALELTYRIAGLENDNLPYLSHIPHPTISFEEYSRLAILTEHPGGFKVILNQLSGLTDALKCRDLLHTSVHLLEYCLKVPECQASLLDPQLRVIPILLDALYACLRVLQQQNGPTDNSNETENHAHFHNQVTSRLVGILTTILNNAANNNEIENQVKGNDSDLMGLPRLLSCISLYPEMDVVKSGVAKLPGLLAFGSEARMTAIVDFLRENATKPLLIDGNSSMVEDDENLLQCCCALVMSIPHNTVHGRCLRARIVEGLQLLKLSVDFLWKIIPSNFLTEPEETVLDTNNAAVLKFSENSFLPFVLQLLRGCMWCPMSVTADTKDPPPPIFPSPPPEHTTRQLLAFLHKLEDSKCVGQIGLLCEDLFNEWIDCARDNKLESTDLTTFNGVICTIRELRYLSQQRHRQNARACREKHLLALNMKVNEKGQVAMTTANLLTEMAAQVVEETGLQCAICHEGPRSAPREELGIYAFIRRTKLEESLIAGEVVGTSSHPKPYNSTDGPQKAGDGYTTVSSFVLVHFECHAKAVRASTQNEWNVATRHNRDARCNCLLPVLMREAPAPDKDGEKKDATIKDGDSKGKKGDAASNSSMRELFIKRVNSHNLNVSMVVSMTVSTRLAFHDIKLLLLRFAFQRSFHGETGGGARESNLNLIPHLMQLAFYQMKKEQTLESERSNLMRVLDSPESHWYTEKWEAAGPLYCAVVALHLFSRSEWDKHRVALLRRLIVLAHARAMSSDAKSSEALAFSVYKPYLLYFGLIQAFYTHFFKSVKEPTGEESSNSSWWPEVVSEYIRVSDENLLSATPELLSFFEDDLLPVDSVEEFLDVTES</sequence>
<feature type="region of interest" description="Disordered" evidence="7">
    <location>
        <begin position="3503"/>
        <end position="3523"/>
    </location>
</feature>
<evidence type="ECO:0000256" key="2">
    <source>
        <dbReference type="ARBA" id="ARBA00022723"/>
    </source>
</evidence>
<evidence type="ECO:0000313" key="9">
    <source>
        <dbReference type="EMBL" id="VDO03089.1"/>
    </source>
</evidence>
<evidence type="ECO:0000256" key="7">
    <source>
        <dbReference type="SAM" id="MobiDB-lite"/>
    </source>
</evidence>
<dbReference type="InterPro" id="IPR025704">
    <property type="entry name" value="E3_Ub_ligase_UBR4_C"/>
</dbReference>
<dbReference type="PROSITE" id="PS52043">
    <property type="entry name" value="UBR4_E3"/>
    <property type="match status" value="1"/>
</dbReference>
<feature type="region of interest" description="UBR4 E3 catalytic module" evidence="6">
    <location>
        <begin position="4852"/>
        <end position="5381"/>
    </location>
</feature>
<feature type="compositionally biased region" description="Low complexity" evidence="7">
    <location>
        <begin position="2671"/>
        <end position="2688"/>
    </location>
</feature>
<feature type="compositionally biased region" description="Polar residues" evidence="7">
    <location>
        <begin position="2689"/>
        <end position="2699"/>
    </location>
</feature>
<feature type="region of interest" description="Disordered" evidence="7">
    <location>
        <begin position="2723"/>
        <end position="2802"/>
    </location>
</feature>
<feature type="region of interest" description="Disordered" evidence="7">
    <location>
        <begin position="2671"/>
        <end position="2704"/>
    </location>
</feature>
<feature type="compositionally biased region" description="Polar residues" evidence="7">
    <location>
        <begin position="2510"/>
        <end position="2519"/>
    </location>
</feature>
<feature type="compositionally biased region" description="Polar residues" evidence="7">
    <location>
        <begin position="3507"/>
        <end position="3523"/>
    </location>
</feature>
<keyword evidence="2" id="KW-0479">Metal-binding</keyword>
<evidence type="ECO:0000313" key="10">
    <source>
        <dbReference type="Proteomes" id="UP000278807"/>
    </source>
</evidence>
<dbReference type="Proteomes" id="UP000278807">
    <property type="component" value="Unassembled WGS sequence"/>
</dbReference>
<accession>A0A0R3TJH5</accession>
<feature type="domain" description="UBR-type" evidence="8">
    <location>
        <begin position="711"/>
        <end position="782"/>
    </location>
</feature>
<feature type="compositionally biased region" description="Acidic residues" evidence="7">
    <location>
        <begin position="2724"/>
        <end position="2736"/>
    </location>
</feature>
<evidence type="ECO:0000256" key="6">
    <source>
        <dbReference type="PROSITE-ProRule" id="PRU01388"/>
    </source>
</evidence>
<feature type="compositionally biased region" description="Basic residues" evidence="7">
    <location>
        <begin position="899"/>
        <end position="910"/>
    </location>
</feature>
<keyword evidence="4" id="KW-0862">Zinc</keyword>
<feature type="compositionally biased region" description="Basic and acidic residues" evidence="7">
    <location>
        <begin position="2767"/>
        <end position="2784"/>
    </location>
</feature>
<feature type="region of interest" description="Disordered" evidence="7">
    <location>
        <begin position="117"/>
        <end position="140"/>
    </location>
</feature>
<dbReference type="CDD" id="cd19674">
    <property type="entry name" value="UBR-box_UBR4_like"/>
    <property type="match status" value="1"/>
</dbReference>
<evidence type="ECO:0000256" key="4">
    <source>
        <dbReference type="ARBA" id="ARBA00022833"/>
    </source>
</evidence>
<evidence type="ECO:0000256" key="5">
    <source>
        <dbReference type="PROSITE-ProRule" id="PRU00508"/>
    </source>
</evidence>
<keyword evidence="3 6" id="KW-0863">Zinc-finger</keyword>
<protein>
    <submittedName>
        <fullName evidence="11">UBR-type domain-containing protein</fullName>
    </submittedName>
</protein>